<feature type="compositionally biased region" description="Basic and acidic residues" evidence="1">
    <location>
        <begin position="89"/>
        <end position="99"/>
    </location>
</feature>
<feature type="compositionally biased region" description="Acidic residues" evidence="1">
    <location>
        <begin position="170"/>
        <end position="180"/>
    </location>
</feature>
<gene>
    <name evidence="2" type="ORF">A4A49_21940</name>
</gene>
<proteinExistence type="predicted"/>
<feature type="region of interest" description="Disordered" evidence="1">
    <location>
        <begin position="63"/>
        <end position="99"/>
    </location>
</feature>
<feature type="compositionally biased region" description="Basic and acidic residues" evidence="1">
    <location>
        <begin position="181"/>
        <end position="198"/>
    </location>
</feature>
<feature type="compositionally biased region" description="Polar residues" evidence="1">
    <location>
        <begin position="230"/>
        <end position="241"/>
    </location>
</feature>
<accession>A0A1J6I4I5</accession>
<organism evidence="2 3">
    <name type="scientific">Nicotiana attenuata</name>
    <name type="common">Coyote tobacco</name>
    <dbReference type="NCBI Taxonomy" id="49451"/>
    <lineage>
        <taxon>Eukaryota</taxon>
        <taxon>Viridiplantae</taxon>
        <taxon>Streptophyta</taxon>
        <taxon>Embryophyta</taxon>
        <taxon>Tracheophyta</taxon>
        <taxon>Spermatophyta</taxon>
        <taxon>Magnoliopsida</taxon>
        <taxon>eudicotyledons</taxon>
        <taxon>Gunneridae</taxon>
        <taxon>Pentapetalae</taxon>
        <taxon>asterids</taxon>
        <taxon>lamiids</taxon>
        <taxon>Solanales</taxon>
        <taxon>Solanaceae</taxon>
        <taxon>Nicotianoideae</taxon>
        <taxon>Nicotianeae</taxon>
        <taxon>Nicotiana</taxon>
    </lineage>
</organism>
<comment type="caution">
    <text evidence="2">The sequence shown here is derived from an EMBL/GenBank/DDBJ whole genome shotgun (WGS) entry which is preliminary data.</text>
</comment>
<dbReference type="Gramene" id="OIS99395">
    <property type="protein sequence ID" value="OIS99395"/>
    <property type="gene ID" value="A4A49_21940"/>
</dbReference>
<protein>
    <submittedName>
        <fullName evidence="2">Uncharacterized protein</fullName>
    </submittedName>
</protein>
<dbReference type="EMBL" id="MJEQ01037190">
    <property type="protein sequence ID" value="OIS99395.1"/>
    <property type="molecule type" value="Genomic_DNA"/>
</dbReference>
<name>A0A1J6I4I5_NICAT</name>
<evidence type="ECO:0000256" key="1">
    <source>
        <dbReference type="SAM" id="MobiDB-lite"/>
    </source>
</evidence>
<dbReference type="Proteomes" id="UP000187609">
    <property type="component" value="Unassembled WGS sequence"/>
</dbReference>
<sequence length="285" mass="31119">MEDSRCLSTWHEVQVANKFVVLEVVDEEDEPGNQLALVEASATPKIPGNGNQGERQKHIENFNPAAPAFNPNLSGIGSTNDRLNTSPKGKAEEIPKTKESTAQWVERIFNAKTGEGLVGINTSYQDIPSQDSMVDKELAKSLAFQPDGTKFPTVQERVQWRGGRLWSDQREEDSEADEVPEGVKVDEEPVVEEQKGEEQSINDHPISITDKSNATNLDNENEVAIDQEIANDTQEANSNDGPSHGESAGRGVEAVDPGGTEEVNIPKQMIEATPNKAQMATVHHS</sequence>
<evidence type="ECO:0000313" key="2">
    <source>
        <dbReference type="EMBL" id="OIS99395.1"/>
    </source>
</evidence>
<dbReference type="OMA" id="LSTWHEV"/>
<dbReference type="AlphaFoldDB" id="A0A1J6I4I5"/>
<feature type="region of interest" description="Disordered" evidence="1">
    <location>
        <begin position="162"/>
        <end position="285"/>
    </location>
</feature>
<feature type="compositionally biased region" description="Low complexity" evidence="1">
    <location>
        <begin position="63"/>
        <end position="72"/>
    </location>
</feature>
<feature type="compositionally biased region" description="Polar residues" evidence="1">
    <location>
        <begin position="209"/>
        <end position="218"/>
    </location>
</feature>
<reference evidence="2" key="1">
    <citation type="submission" date="2016-11" db="EMBL/GenBank/DDBJ databases">
        <title>The genome of Nicotiana attenuata.</title>
        <authorList>
            <person name="Xu S."/>
            <person name="Brockmoeller T."/>
            <person name="Gaquerel E."/>
            <person name="Navarro A."/>
            <person name="Kuhl H."/>
            <person name="Gase K."/>
            <person name="Ling Z."/>
            <person name="Zhou W."/>
            <person name="Kreitzer C."/>
            <person name="Stanke M."/>
            <person name="Tang H."/>
            <person name="Lyons E."/>
            <person name="Pandey P."/>
            <person name="Pandey S.P."/>
            <person name="Timmermann B."/>
            <person name="Baldwin I.T."/>
        </authorList>
    </citation>
    <scope>NUCLEOTIDE SEQUENCE [LARGE SCALE GENOMIC DNA]</scope>
    <source>
        <strain evidence="2">UT</strain>
    </source>
</reference>
<evidence type="ECO:0000313" key="3">
    <source>
        <dbReference type="Proteomes" id="UP000187609"/>
    </source>
</evidence>
<keyword evidence="3" id="KW-1185">Reference proteome</keyword>
<feature type="compositionally biased region" description="Polar residues" evidence="1">
    <location>
        <begin position="73"/>
        <end position="87"/>
    </location>
</feature>